<proteinExistence type="predicted"/>
<reference evidence="1" key="1">
    <citation type="submission" date="2020-06" db="EMBL/GenBank/DDBJ databases">
        <authorList>
            <person name="Li T."/>
            <person name="Hu X."/>
            <person name="Zhang T."/>
            <person name="Song X."/>
            <person name="Zhang H."/>
            <person name="Dai N."/>
            <person name="Sheng W."/>
            <person name="Hou X."/>
            <person name="Wei L."/>
        </authorList>
    </citation>
    <scope>NUCLEOTIDE SEQUENCE</scope>
    <source>
        <strain evidence="1">3651</strain>
        <tissue evidence="1">Leaf</tissue>
    </source>
</reference>
<dbReference type="EMBL" id="JACGWO010000012">
    <property type="protein sequence ID" value="KAK4414106.1"/>
    <property type="molecule type" value="Genomic_DNA"/>
</dbReference>
<sequence>MCESTELSPDLEPGEVNFFEGFLREPRFQDDEIPTECPRAELLYSLAIFVTVKEKCQAVLFNGVYFGFWWDVPCFGECGSDGVGIQGLFADNICDDGLMGGLVWGKRAKSTINGVGSTRKEGGETDGLAINDGFLVADR</sequence>
<evidence type="ECO:0000313" key="1">
    <source>
        <dbReference type="EMBL" id="KAK4414106.1"/>
    </source>
</evidence>
<reference evidence="1" key="2">
    <citation type="journal article" date="2024" name="Plant">
        <title>Genomic evolution and insights into agronomic trait innovations of Sesamum species.</title>
        <authorList>
            <person name="Miao H."/>
            <person name="Wang L."/>
            <person name="Qu L."/>
            <person name="Liu H."/>
            <person name="Sun Y."/>
            <person name="Le M."/>
            <person name="Wang Q."/>
            <person name="Wei S."/>
            <person name="Zheng Y."/>
            <person name="Lin W."/>
            <person name="Duan Y."/>
            <person name="Cao H."/>
            <person name="Xiong S."/>
            <person name="Wang X."/>
            <person name="Wei L."/>
            <person name="Li C."/>
            <person name="Ma Q."/>
            <person name="Ju M."/>
            <person name="Zhao R."/>
            <person name="Li G."/>
            <person name="Mu C."/>
            <person name="Tian Q."/>
            <person name="Mei H."/>
            <person name="Zhang T."/>
            <person name="Gao T."/>
            <person name="Zhang H."/>
        </authorList>
    </citation>
    <scope>NUCLEOTIDE SEQUENCE</scope>
    <source>
        <strain evidence="1">3651</strain>
    </source>
</reference>
<organism evidence="1 2">
    <name type="scientific">Sesamum alatum</name>
    <dbReference type="NCBI Taxonomy" id="300844"/>
    <lineage>
        <taxon>Eukaryota</taxon>
        <taxon>Viridiplantae</taxon>
        <taxon>Streptophyta</taxon>
        <taxon>Embryophyta</taxon>
        <taxon>Tracheophyta</taxon>
        <taxon>Spermatophyta</taxon>
        <taxon>Magnoliopsida</taxon>
        <taxon>eudicotyledons</taxon>
        <taxon>Gunneridae</taxon>
        <taxon>Pentapetalae</taxon>
        <taxon>asterids</taxon>
        <taxon>lamiids</taxon>
        <taxon>Lamiales</taxon>
        <taxon>Pedaliaceae</taxon>
        <taxon>Sesamum</taxon>
    </lineage>
</organism>
<dbReference type="Proteomes" id="UP001293254">
    <property type="component" value="Unassembled WGS sequence"/>
</dbReference>
<dbReference type="AlphaFoldDB" id="A0AAE1XMJ5"/>
<keyword evidence="2" id="KW-1185">Reference proteome</keyword>
<name>A0AAE1XMJ5_9LAMI</name>
<accession>A0AAE1XMJ5</accession>
<protein>
    <submittedName>
        <fullName evidence="1">Uncharacterized protein</fullName>
    </submittedName>
</protein>
<evidence type="ECO:0000313" key="2">
    <source>
        <dbReference type="Proteomes" id="UP001293254"/>
    </source>
</evidence>
<comment type="caution">
    <text evidence="1">The sequence shown here is derived from an EMBL/GenBank/DDBJ whole genome shotgun (WGS) entry which is preliminary data.</text>
</comment>
<gene>
    <name evidence="1" type="ORF">Salat_2823400</name>
</gene>